<dbReference type="RefSeq" id="WP_090435416.1">
    <property type="nucleotide sequence ID" value="NZ_FNJJ01000023.1"/>
</dbReference>
<proteinExistence type="predicted"/>
<evidence type="ECO:0000313" key="6">
    <source>
        <dbReference type="EMBL" id="SDQ02496.1"/>
    </source>
</evidence>
<evidence type="ECO:0000256" key="5">
    <source>
        <dbReference type="SAM" id="Phobius"/>
    </source>
</evidence>
<name>A0A1H0XIR1_9GAMM</name>
<evidence type="ECO:0000256" key="4">
    <source>
        <dbReference type="ARBA" id="ARBA00023136"/>
    </source>
</evidence>
<keyword evidence="3 5" id="KW-1133">Transmembrane helix</keyword>
<evidence type="ECO:0000313" key="7">
    <source>
        <dbReference type="Proteomes" id="UP000199460"/>
    </source>
</evidence>
<accession>A0A1H0XIR1</accession>
<evidence type="ECO:0000256" key="3">
    <source>
        <dbReference type="ARBA" id="ARBA00022989"/>
    </source>
</evidence>
<organism evidence="6 7">
    <name type="scientific">Ectopseudomonas guguanensis</name>
    <dbReference type="NCBI Taxonomy" id="1198456"/>
    <lineage>
        <taxon>Bacteria</taxon>
        <taxon>Pseudomonadati</taxon>
        <taxon>Pseudomonadota</taxon>
        <taxon>Gammaproteobacteria</taxon>
        <taxon>Pseudomonadales</taxon>
        <taxon>Pseudomonadaceae</taxon>
        <taxon>Ectopseudomonas</taxon>
    </lineage>
</organism>
<dbReference type="GO" id="GO:0016020">
    <property type="term" value="C:membrane"/>
    <property type="evidence" value="ECO:0007669"/>
    <property type="project" value="UniProtKB-SubCell"/>
</dbReference>
<dbReference type="Proteomes" id="UP000199460">
    <property type="component" value="Unassembled WGS sequence"/>
</dbReference>
<sequence>MKNAYSVAVALVALYVGAAGIAKLFGVQAVAQSFATMALPDGTAMLVGLCEVAAALAFYIGPLRRLAAACLIPLMLGALYYHLAYTPALQAAPALLILLVCAWVLSRPEPAHG</sequence>
<feature type="transmembrane region" description="Helical" evidence="5">
    <location>
        <begin position="66"/>
        <end position="83"/>
    </location>
</feature>
<dbReference type="InterPro" id="IPR032808">
    <property type="entry name" value="DoxX"/>
</dbReference>
<comment type="subcellular location">
    <subcellularLocation>
        <location evidence="1">Membrane</location>
        <topology evidence="1">Multi-pass membrane protein</topology>
    </subcellularLocation>
</comment>
<evidence type="ECO:0000256" key="2">
    <source>
        <dbReference type="ARBA" id="ARBA00022692"/>
    </source>
</evidence>
<keyword evidence="2 5" id="KW-0812">Transmembrane</keyword>
<protein>
    <submittedName>
        <fullName evidence="6">DoxX-like family protein</fullName>
    </submittedName>
</protein>
<dbReference type="EMBL" id="FNJJ01000023">
    <property type="protein sequence ID" value="SDQ02496.1"/>
    <property type="molecule type" value="Genomic_DNA"/>
</dbReference>
<feature type="transmembrane region" description="Helical" evidence="5">
    <location>
        <begin position="89"/>
        <end position="106"/>
    </location>
</feature>
<reference evidence="7" key="1">
    <citation type="submission" date="2016-10" db="EMBL/GenBank/DDBJ databases">
        <authorList>
            <person name="Varghese N."/>
            <person name="Submissions S."/>
        </authorList>
    </citation>
    <scope>NUCLEOTIDE SEQUENCE [LARGE SCALE GENOMIC DNA]</scope>
    <source>
        <strain evidence="7">JCM 18416</strain>
    </source>
</reference>
<evidence type="ECO:0000256" key="1">
    <source>
        <dbReference type="ARBA" id="ARBA00004141"/>
    </source>
</evidence>
<dbReference type="GeneID" id="300934314"/>
<dbReference type="Pfam" id="PF13564">
    <property type="entry name" value="DoxX_2"/>
    <property type="match status" value="1"/>
</dbReference>
<dbReference type="AlphaFoldDB" id="A0A1H0XIR1"/>
<keyword evidence="7" id="KW-1185">Reference proteome</keyword>
<feature type="transmembrane region" description="Helical" evidence="5">
    <location>
        <begin position="42"/>
        <end position="59"/>
    </location>
</feature>
<keyword evidence="4 5" id="KW-0472">Membrane</keyword>
<gene>
    <name evidence="6" type="ORF">SAMN05216213_1236</name>
</gene>